<dbReference type="InterPro" id="IPR051906">
    <property type="entry name" value="TolC-like"/>
</dbReference>
<comment type="similarity">
    <text evidence="2">Belongs to the outer membrane factor (OMF) (TC 1.B.17) family.</text>
</comment>
<keyword evidence="3" id="KW-0813">Transport</keyword>
<evidence type="ECO:0000313" key="9">
    <source>
        <dbReference type="EMBL" id="QJR35578.1"/>
    </source>
</evidence>
<dbReference type="EMBL" id="CP053085">
    <property type="protein sequence ID" value="QJR35578.1"/>
    <property type="molecule type" value="Genomic_DNA"/>
</dbReference>
<dbReference type="RefSeq" id="WP_171225010.1">
    <property type="nucleotide sequence ID" value="NZ_CP053085.1"/>
</dbReference>
<feature type="signal peptide" evidence="8">
    <location>
        <begin position="1"/>
        <end position="22"/>
    </location>
</feature>
<reference evidence="9 10" key="1">
    <citation type="submission" date="2020-05" db="EMBL/GenBank/DDBJ databases">
        <title>Complete genome sequence of Gemmatimonas greenlandica TET16.</title>
        <authorList>
            <person name="Zeng Y."/>
        </authorList>
    </citation>
    <scope>NUCLEOTIDE SEQUENCE [LARGE SCALE GENOMIC DNA]</scope>
    <source>
        <strain evidence="9 10">TET16</strain>
    </source>
</reference>
<evidence type="ECO:0000256" key="1">
    <source>
        <dbReference type="ARBA" id="ARBA00004442"/>
    </source>
</evidence>
<keyword evidence="10" id="KW-1185">Reference proteome</keyword>
<keyword evidence="7" id="KW-0998">Cell outer membrane</keyword>
<dbReference type="GO" id="GO:0015288">
    <property type="term" value="F:porin activity"/>
    <property type="evidence" value="ECO:0007669"/>
    <property type="project" value="TreeGrafter"/>
</dbReference>
<accession>A0A6M4INS2</accession>
<dbReference type="Proteomes" id="UP000500938">
    <property type="component" value="Chromosome"/>
</dbReference>
<dbReference type="Pfam" id="PF02321">
    <property type="entry name" value="OEP"/>
    <property type="match status" value="2"/>
</dbReference>
<evidence type="ECO:0000256" key="3">
    <source>
        <dbReference type="ARBA" id="ARBA00022448"/>
    </source>
</evidence>
<keyword evidence="5" id="KW-0812">Transmembrane</keyword>
<protein>
    <submittedName>
        <fullName evidence="9">TolC family protein</fullName>
    </submittedName>
</protein>
<evidence type="ECO:0000256" key="6">
    <source>
        <dbReference type="ARBA" id="ARBA00023136"/>
    </source>
</evidence>
<dbReference type="Gene3D" id="1.20.1600.10">
    <property type="entry name" value="Outer membrane efflux proteins (OEP)"/>
    <property type="match status" value="1"/>
</dbReference>
<comment type="subcellular location">
    <subcellularLocation>
        <location evidence="1">Cell outer membrane</location>
    </subcellularLocation>
</comment>
<dbReference type="SUPFAM" id="SSF56954">
    <property type="entry name" value="Outer membrane efflux proteins (OEP)"/>
    <property type="match status" value="1"/>
</dbReference>
<dbReference type="GO" id="GO:1990281">
    <property type="term" value="C:efflux pump complex"/>
    <property type="evidence" value="ECO:0007669"/>
    <property type="project" value="TreeGrafter"/>
</dbReference>
<dbReference type="AlphaFoldDB" id="A0A6M4INS2"/>
<evidence type="ECO:0000256" key="7">
    <source>
        <dbReference type="ARBA" id="ARBA00023237"/>
    </source>
</evidence>
<dbReference type="GO" id="GO:0015562">
    <property type="term" value="F:efflux transmembrane transporter activity"/>
    <property type="evidence" value="ECO:0007669"/>
    <property type="project" value="InterPro"/>
</dbReference>
<proteinExistence type="inferred from homology"/>
<evidence type="ECO:0000256" key="2">
    <source>
        <dbReference type="ARBA" id="ARBA00007613"/>
    </source>
</evidence>
<evidence type="ECO:0000313" key="10">
    <source>
        <dbReference type="Proteomes" id="UP000500938"/>
    </source>
</evidence>
<dbReference type="PANTHER" id="PTHR30026">
    <property type="entry name" value="OUTER MEMBRANE PROTEIN TOLC"/>
    <property type="match status" value="1"/>
</dbReference>
<organism evidence="9 10">
    <name type="scientific">Gemmatimonas groenlandica</name>
    <dbReference type="NCBI Taxonomy" id="2732249"/>
    <lineage>
        <taxon>Bacteria</taxon>
        <taxon>Pseudomonadati</taxon>
        <taxon>Gemmatimonadota</taxon>
        <taxon>Gemmatimonadia</taxon>
        <taxon>Gemmatimonadales</taxon>
        <taxon>Gemmatimonadaceae</taxon>
        <taxon>Gemmatimonas</taxon>
    </lineage>
</organism>
<keyword evidence="8" id="KW-0732">Signal</keyword>
<dbReference type="KEGG" id="ggr:HKW67_08685"/>
<evidence type="ECO:0000256" key="5">
    <source>
        <dbReference type="ARBA" id="ARBA00022692"/>
    </source>
</evidence>
<keyword evidence="4" id="KW-1134">Transmembrane beta strand</keyword>
<evidence type="ECO:0000256" key="8">
    <source>
        <dbReference type="SAM" id="SignalP"/>
    </source>
</evidence>
<gene>
    <name evidence="9" type="ORF">HKW67_08685</name>
</gene>
<keyword evidence="6" id="KW-0472">Membrane</keyword>
<dbReference type="GO" id="GO:0009279">
    <property type="term" value="C:cell outer membrane"/>
    <property type="evidence" value="ECO:0007669"/>
    <property type="project" value="UniProtKB-SubCell"/>
</dbReference>
<sequence length="495" mass="53012">MRIHAFALALGLAAVGTVPALAAAQTAPAPGAVITLTDALALARRNNPALQTSTNARRTAAAAVRSAKGAFLPSVNSSLGGGYREGRQTFFQGQAFGSTNDQLSTDAAVSANLQLSLATLNDKRAAQANQNATEADIAAAEQRVRNEVTNQYLTALQAQARAALQDTLQATTQTQLQLARARLQVGSGTQLDVQRAEVADGQQRVASLNARNQAAIEIVRLFQAIGIDAAPDAKLDANLAAPPAIDLAAILEMARRTNPALGSFRAREESARRSQASARSAYFPSLSLSANVSAFTNRFTNTGLLISQSQASTLGAKASCIRSEEVRDRLGLTNNLAQCNAITFTPSQEDAIRTAQSKYPLDFTRNPYSLSASFSLPIFNGWRREQQVEQASVQRRNAQNDVRGQELRVTADVTSAYLSLSTARQTVVLQEQNVRTARTALSLAQERYRVGAISIVDLVQARGDYERAETDRITAVYDVQRAFAALENAVGRPIR</sequence>
<feature type="chain" id="PRO_5027025507" evidence="8">
    <location>
        <begin position="23"/>
        <end position="495"/>
    </location>
</feature>
<evidence type="ECO:0000256" key="4">
    <source>
        <dbReference type="ARBA" id="ARBA00022452"/>
    </source>
</evidence>
<dbReference type="PANTHER" id="PTHR30026:SF20">
    <property type="entry name" value="OUTER MEMBRANE PROTEIN TOLC"/>
    <property type="match status" value="1"/>
</dbReference>
<name>A0A6M4INS2_9BACT</name>
<dbReference type="InterPro" id="IPR003423">
    <property type="entry name" value="OMP_efflux"/>
</dbReference>